<accession>A0AAD4D6V5</accession>
<evidence type="ECO:0000256" key="1">
    <source>
        <dbReference type="SAM" id="MobiDB-lite"/>
    </source>
</evidence>
<keyword evidence="3" id="KW-1185">Reference proteome</keyword>
<dbReference type="SUPFAM" id="SSF52047">
    <property type="entry name" value="RNI-like"/>
    <property type="match status" value="1"/>
</dbReference>
<name>A0AAD4D6V5_9FUNG</name>
<organism evidence="2 3">
    <name type="scientific">Linnemannia exigua</name>
    <dbReference type="NCBI Taxonomy" id="604196"/>
    <lineage>
        <taxon>Eukaryota</taxon>
        <taxon>Fungi</taxon>
        <taxon>Fungi incertae sedis</taxon>
        <taxon>Mucoromycota</taxon>
        <taxon>Mortierellomycotina</taxon>
        <taxon>Mortierellomycetes</taxon>
        <taxon>Mortierellales</taxon>
        <taxon>Mortierellaceae</taxon>
        <taxon>Linnemannia</taxon>
    </lineage>
</organism>
<evidence type="ECO:0000313" key="3">
    <source>
        <dbReference type="Proteomes" id="UP001194580"/>
    </source>
</evidence>
<evidence type="ECO:0008006" key="4">
    <source>
        <dbReference type="Google" id="ProtNLM"/>
    </source>
</evidence>
<feature type="non-terminal residue" evidence="2">
    <location>
        <position position="470"/>
    </location>
</feature>
<dbReference type="InterPro" id="IPR032675">
    <property type="entry name" value="LRR_dom_sf"/>
</dbReference>
<gene>
    <name evidence="2" type="ORF">BGZ95_001734</name>
</gene>
<dbReference type="EMBL" id="JAAAIL010001354">
    <property type="protein sequence ID" value="KAG0270309.1"/>
    <property type="molecule type" value="Genomic_DNA"/>
</dbReference>
<reference evidence="2" key="1">
    <citation type="journal article" date="2020" name="Fungal Divers.">
        <title>Resolving the Mortierellaceae phylogeny through synthesis of multi-gene phylogenetics and phylogenomics.</title>
        <authorList>
            <person name="Vandepol N."/>
            <person name="Liber J."/>
            <person name="Desiro A."/>
            <person name="Na H."/>
            <person name="Kennedy M."/>
            <person name="Barry K."/>
            <person name="Grigoriev I.V."/>
            <person name="Miller A.N."/>
            <person name="O'Donnell K."/>
            <person name="Stajich J.E."/>
            <person name="Bonito G."/>
        </authorList>
    </citation>
    <scope>NUCLEOTIDE SEQUENCE</scope>
    <source>
        <strain evidence="2">NRRL 28262</strain>
    </source>
</reference>
<evidence type="ECO:0000313" key="2">
    <source>
        <dbReference type="EMBL" id="KAG0270309.1"/>
    </source>
</evidence>
<dbReference type="Proteomes" id="UP001194580">
    <property type="component" value="Unassembled WGS sequence"/>
</dbReference>
<comment type="caution">
    <text evidence="2">The sequence shown here is derived from an EMBL/GenBank/DDBJ whole genome shotgun (WGS) entry which is preliminary data.</text>
</comment>
<dbReference type="AlphaFoldDB" id="A0AAD4D6V5"/>
<feature type="compositionally biased region" description="Low complexity" evidence="1">
    <location>
        <begin position="14"/>
        <end position="33"/>
    </location>
</feature>
<protein>
    <recommendedName>
        <fullName evidence="4">F-box domain-containing protein</fullName>
    </recommendedName>
</protein>
<dbReference type="Gene3D" id="3.80.10.10">
    <property type="entry name" value="Ribonuclease Inhibitor"/>
    <property type="match status" value="1"/>
</dbReference>
<sequence>MGLKFFSLSKKKTSTTPSNPSSATTTTTTNSNTRVAVGKPTPRALQVPAILNRIFDHLLDEPESLHQSVILVCRQWYYLNQSRITREIIWVDDPKSNSSKSLDKLTSRLPQANRLQWQSNDPQLKNKYTLKILQALEGNKDRYQQSLNPAAAAAAKASSKKSKTPLKTDGLLRHLDLTYSGLLFLKVLPLLRSLTSLRLQIVGSDTVRLGAVLAACPNLLSLQLESTTGIIQLPSPWVPQSSSTPLPLQTLILENVIFSQSELEALVKVTPRLKVLQLRNLRENTNPSASLYSWYTLTQHLRALHISLWSVHFSIFGETMEDVREKVLVAAPRSREWAFRSYDLTPIVTSYLREIPNVVTTLELLAPGRPDPNFGLELHQYLCASPHLLHLKASQSVCLIERMDIHRRWSPSSRAGILVDRQAGIWACRNLKTLHIRVHNLGSSAIQDSPVRSRILFGYISRVLPELRDL</sequence>
<feature type="region of interest" description="Disordered" evidence="1">
    <location>
        <begin position="1"/>
        <end position="37"/>
    </location>
</feature>
<proteinExistence type="predicted"/>